<organism evidence="1">
    <name type="scientific">Trepomonas sp. PC1</name>
    <dbReference type="NCBI Taxonomy" id="1076344"/>
    <lineage>
        <taxon>Eukaryota</taxon>
        <taxon>Metamonada</taxon>
        <taxon>Diplomonadida</taxon>
        <taxon>Hexamitidae</taxon>
        <taxon>Hexamitinae</taxon>
        <taxon>Trepomonas</taxon>
    </lineage>
</organism>
<name>A0A146K0F0_9EUKA</name>
<proteinExistence type="predicted"/>
<sequence length="1032" mass="122712">FNQNLNLQSTQKRLQAYFHTVKQIPDDIQNQLISKKPNLLQSSQILQIDQIVHNNINISSAKSLQTNIGCVQENLKNKFLNIATNLDLRDYYDQLYHCKNYLFQQQNQIQQMLQQQQVKKIDCEQQTVTINTQQNDKMSEYKQIRVSLEENEKILLENKKNIDSKINLLLLEFKNKCESIIHIILNEDIMKQNEAYIWCVMVIIKQNLKADILEVYNAVEKVQIIKAIENFSPYNYEITEMNSFIRYVNEVPIHFSESIKDLLDGLCIISNIFKFCVDQYKQFNKAKNVYNVVIKQRLSEKELITNLNLIQTTTTNLQQQMFNLNQIIEENTKKDQLIDFMIRKIQDLIVQCQKLEKQFGLDSLGAKPTTDGNIIMIAFIVTYLGQYSQQNQKQMLQQLSKYLSQNNIQTKNKYYFSSTNNILDPFHEYRQRFIKIGAWPSQQVFSQLTILEYRLLLSKSFHYILDEQGLVKKYMQQFEKVDTINKKTNTLLYESNSTISTEQIQILRQLLKENHIIIYSNIPPQKEFQLDLIEIPNTEYISLDVLVKEKMNDQQVKQQVQNFYKKEDQHITDFNNQYRQVSKFIFCISDKLLFQKNDLRQVNELFNQVEKSINTFILKYSQLVSLQQDFQSYKESIALQEYKMFNNCSKILYKLKIQFIEKTLFDQCLNNNTLKQFSKYVQQNSQKDHLKFKHEYICSINKSLQHCMKLIQTYGYSFIVAEEYRKEFSVDTLGYIFAKMPERYPSYLRSEFLRLCNDENIQLSRQWRQYQIENYDYFHVQFTTKNVVRFVLAACTIISQFYFIKKDQIQFYINCAYYEQWVFDFIIQTADIPYYYKKKILRYKWDFSGDLNAFAEKVKIQISLLFRGFEVGKAMSETATLIDFDYLPKVEQQQIVYEFDLANFAFQNKFEEFIVKKVECEKLQKQFLASQVIDLSHINLFDLFDLLPKVPKFVKVEQIERGKIYFGAKIVNNFQKIARIENYVTGNKIEEGIFEVEEGEEINQFIVKIEDGELVDSVFGVQCEFLVAIEGK</sequence>
<dbReference type="EMBL" id="GDID01006194">
    <property type="protein sequence ID" value="JAP90412.1"/>
    <property type="molecule type" value="Transcribed_RNA"/>
</dbReference>
<feature type="non-terminal residue" evidence="1">
    <location>
        <position position="1"/>
    </location>
</feature>
<dbReference type="AlphaFoldDB" id="A0A146K0F0"/>
<accession>A0A146K0F0</accession>
<evidence type="ECO:0000313" key="1">
    <source>
        <dbReference type="EMBL" id="JAP90412.1"/>
    </source>
</evidence>
<protein>
    <submittedName>
        <fullName evidence="1">Uncharacterized protein</fullName>
    </submittedName>
</protein>
<gene>
    <name evidence="1" type="ORF">TPC1_30093</name>
</gene>
<reference evidence="1" key="1">
    <citation type="submission" date="2015-07" db="EMBL/GenBank/DDBJ databases">
        <title>Adaptation to a free-living lifestyle via gene acquisitions in the diplomonad Trepomonas sp. PC1.</title>
        <authorList>
            <person name="Xu F."/>
            <person name="Jerlstrom-Hultqvist J."/>
            <person name="Kolisko M."/>
            <person name="Simpson A.G.B."/>
            <person name="Roger A.J."/>
            <person name="Svard S.G."/>
            <person name="Andersson J.O."/>
        </authorList>
    </citation>
    <scope>NUCLEOTIDE SEQUENCE</scope>
    <source>
        <strain evidence="1">PC1</strain>
    </source>
</reference>